<organism evidence="1 2">
    <name type="scientific">Pontiella sulfatireligans</name>
    <dbReference type="NCBI Taxonomy" id="2750658"/>
    <lineage>
        <taxon>Bacteria</taxon>
        <taxon>Pseudomonadati</taxon>
        <taxon>Kiritimatiellota</taxon>
        <taxon>Kiritimatiellia</taxon>
        <taxon>Kiritimatiellales</taxon>
        <taxon>Pontiellaceae</taxon>
        <taxon>Pontiella</taxon>
    </lineage>
</organism>
<reference evidence="1 2" key="1">
    <citation type="submission" date="2019-04" db="EMBL/GenBank/DDBJ databases">
        <authorList>
            <person name="Van Vliet M D."/>
        </authorList>
    </citation>
    <scope>NUCLEOTIDE SEQUENCE [LARGE SCALE GENOMIC DNA]</scope>
    <source>
        <strain evidence="1 2">F21</strain>
    </source>
</reference>
<dbReference type="AlphaFoldDB" id="A0A6C2UFM0"/>
<dbReference type="EMBL" id="CAAHFH010000001">
    <property type="protein sequence ID" value="VGO18184.1"/>
    <property type="molecule type" value="Genomic_DNA"/>
</dbReference>
<evidence type="ECO:0000313" key="1">
    <source>
        <dbReference type="EMBL" id="VGO18184.1"/>
    </source>
</evidence>
<protein>
    <submittedName>
        <fullName evidence="1">Uncharacterized protein</fullName>
    </submittedName>
</protein>
<dbReference type="Proteomes" id="UP000346198">
    <property type="component" value="Unassembled WGS sequence"/>
</dbReference>
<evidence type="ECO:0000313" key="2">
    <source>
        <dbReference type="Proteomes" id="UP000346198"/>
    </source>
</evidence>
<dbReference type="RefSeq" id="WP_136059695.1">
    <property type="nucleotide sequence ID" value="NZ_CAAHFH010000001.1"/>
</dbReference>
<dbReference type="PROSITE" id="PS51257">
    <property type="entry name" value="PROKAR_LIPOPROTEIN"/>
    <property type="match status" value="1"/>
</dbReference>
<keyword evidence="2" id="KW-1185">Reference proteome</keyword>
<proteinExistence type="predicted"/>
<accession>A0A6C2UFM0</accession>
<sequence>MKNIFVGKILFIGFSFIGIGCGDVLARSANQKLIRNVEYIQATEVDKYNWDDPSSDYLVLESVKGALTEREVEGLTQYALNAWLPTHNSMNYYFRKRSNSYMLEWLYRKDKDIALLNRAIEIARRTVAYRNDNIDQIDDRFTCYQISYDRSVATGLAEL</sequence>
<gene>
    <name evidence="1" type="ORF">SCARR_00235</name>
</gene>
<name>A0A6C2UFM0_9BACT</name>